<evidence type="ECO:0000259" key="1">
    <source>
        <dbReference type="PROSITE" id="PS50006"/>
    </source>
</evidence>
<sequence>MSRHHATLHRFSENGSDYYRILDGDGQGKFSVNGLLINGYKVDCHNLCPGDEVILGTQISVVYQYRQHDKFPTLPSNDPFDITLIDPNMIEEEEEPTFWPTLSAKEEV</sequence>
<dbReference type="Gene3D" id="2.60.200.20">
    <property type="match status" value="1"/>
</dbReference>
<proteinExistence type="predicted"/>
<dbReference type="PROSITE" id="PS50006">
    <property type="entry name" value="FHA_DOMAIN"/>
    <property type="match status" value="1"/>
</dbReference>
<dbReference type="InterPro" id="IPR008984">
    <property type="entry name" value="SMAD_FHA_dom_sf"/>
</dbReference>
<dbReference type="Pfam" id="PF00498">
    <property type="entry name" value="FHA"/>
    <property type="match status" value="1"/>
</dbReference>
<dbReference type="EMBL" id="CP073041">
    <property type="protein sequence ID" value="UXE64901.1"/>
    <property type="molecule type" value="Genomic_DNA"/>
</dbReference>
<dbReference type="Proteomes" id="UP001065613">
    <property type="component" value="Chromosome"/>
</dbReference>
<dbReference type="KEGG" id="wna:KA717_37065"/>
<feature type="domain" description="FHA" evidence="1">
    <location>
        <begin position="1"/>
        <end position="42"/>
    </location>
</feature>
<name>A0A977PZ84_9CYAN</name>
<dbReference type="SUPFAM" id="SSF49879">
    <property type="entry name" value="SMAD/FHA domain"/>
    <property type="match status" value="1"/>
</dbReference>
<organism evidence="2">
    <name type="scientific">Woronichinia naegeliana WA131</name>
    <dbReference type="NCBI Taxonomy" id="2824559"/>
    <lineage>
        <taxon>Bacteria</taxon>
        <taxon>Bacillati</taxon>
        <taxon>Cyanobacteriota</taxon>
        <taxon>Cyanophyceae</taxon>
        <taxon>Synechococcales</taxon>
        <taxon>Coelosphaeriaceae</taxon>
        <taxon>Woronichinia</taxon>
    </lineage>
</organism>
<dbReference type="AlphaFoldDB" id="A0A977PZ84"/>
<protein>
    <submittedName>
        <fullName evidence="2">FHA domain-containing protein</fullName>
    </submittedName>
</protein>
<accession>A0A977PZ84</accession>
<evidence type="ECO:0000313" key="2">
    <source>
        <dbReference type="EMBL" id="UXE64901.1"/>
    </source>
</evidence>
<gene>
    <name evidence="2" type="ORF">KA717_37065</name>
</gene>
<dbReference type="InterPro" id="IPR000253">
    <property type="entry name" value="FHA_dom"/>
</dbReference>
<reference evidence="2" key="1">
    <citation type="submission" date="2021-04" db="EMBL/GenBank/DDBJ databases">
        <title>Genome sequence of Woronichinia naegeliana from Washington state freshwater lake bloom.</title>
        <authorList>
            <person name="Dreher T.W."/>
        </authorList>
    </citation>
    <scope>NUCLEOTIDE SEQUENCE</scope>
    <source>
        <strain evidence="2">WA131</strain>
    </source>
</reference>